<feature type="chain" id="PRO_5015843906" evidence="1">
    <location>
        <begin position="21"/>
        <end position="152"/>
    </location>
</feature>
<feature type="signal peptide" evidence="1">
    <location>
        <begin position="1"/>
        <end position="20"/>
    </location>
</feature>
<keyword evidence="1" id="KW-0732">Signal</keyword>
<proteinExistence type="predicted"/>
<evidence type="ECO:0000313" key="3">
    <source>
        <dbReference type="Proteomes" id="UP000248795"/>
    </source>
</evidence>
<dbReference type="RefSeq" id="WP_111199863.1">
    <property type="nucleotide sequence ID" value="NZ_QKVK01000009.1"/>
</dbReference>
<dbReference type="AlphaFoldDB" id="A0A2W2BHM7"/>
<keyword evidence="3" id="KW-1185">Reference proteome</keyword>
<dbReference type="EMBL" id="QKVK01000009">
    <property type="protein sequence ID" value="PZF75669.1"/>
    <property type="molecule type" value="Genomic_DNA"/>
</dbReference>
<reference evidence="3" key="1">
    <citation type="submission" date="2018-06" db="EMBL/GenBank/DDBJ databases">
        <title>Aestuariibacter litoralis strain KCTC 52945T.</title>
        <authorList>
            <person name="Li X."/>
            <person name="Salam N."/>
            <person name="Li J.-L."/>
            <person name="Chen Y.-M."/>
            <person name="Yang Z.-W."/>
            <person name="Zhang L.-Y."/>
            <person name="Han M.-X."/>
            <person name="Xiao M."/>
            <person name="Li W.-J."/>
        </authorList>
    </citation>
    <scope>NUCLEOTIDE SEQUENCE [LARGE SCALE GENOMIC DNA]</scope>
    <source>
        <strain evidence="3">KCTC 52945</strain>
    </source>
</reference>
<protein>
    <submittedName>
        <fullName evidence="2">Uncharacterized protein</fullName>
    </submittedName>
</protein>
<evidence type="ECO:0000256" key="1">
    <source>
        <dbReference type="SAM" id="SignalP"/>
    </source>
</evidence>
<evidence type="ECO:0000313" key="2">
    <source>
        <dbReference type="EMBL" id="PZF75669.1"/>
    </source>
</evidence>
<dbReference type="Proteomes" id="UP000248795">
    <property type="component" value="Unassembled WGS sequence"/>
</dbReference>
<gene>
    <name evidence="2" type="ORF">DK847_17670</name>
</gene>
<accession>A0A2W2BHM7</accession>
<sequence length="152" mass="16163">MKTMLLGLFLLLAAALPARADNAWVALSPIPYGFVVPAEIAAHLSTGPLTGSWAGEVQAAGARSAVVVYFQPRDGEKTILFSAYYFDAAAWDAAQKPDAPPPFGQPVLRVDGRVLSVMGPHDVMFDPETPDGRMVLQAVGLLQDPASFQPVE</sequence>
<name>A0A2W2BHM7_9HYPH</name>
<organism evidence="2 3">
    <name type="scientific">Aestuariivirga litoralis</name>
    <dbReference type="NCBI Taxonomy" id="2650924"/>
    <lineage>
        <taxon>Bacteria</taxon>
        <taxon>Pseudomonadati</taxon>
        <taxon>Pseudomonadota</taxon>
        <taxon>Alphaproteobacteria</taxon>
        <taxon>Hyphomicrobiales</taxon>
        <taxon>Aestuariivirgaceae</taxon>
        <taxon>Aestuariivirga</taxon>
    </lineage>
</organism>
<comment type="caution">
    <text evidence="2">The sequence shown here is derived from an EMBL/GenBank/DDBJ whole genome shotgun (WGS) entry which is preliminary data.</text>
</comment>